<proteinExistence type="predicted"/>
<protein>
    <recommendedName>
        <fullName evidence="2">DUF234 domain-containing protein</fullName>
    </recommendedName>
</protein>
<accession>A0A7V3YLN4</accession>
<evidence type="ECO:0008006" key="2">
    <source>
        <dbReference type="Google" id="ProtNLM"/>
    </source>
</evidence>
<comment type="caution">
    <text evidence="1">The sequence shown here is derived from an EMBL/GenBank/DDBJ whole genome shotgun (WGS) entry which is preliminary data.</text>
</comment>
<dbReference type="AlphaFoldDB" id="A0A7V3YLN4"/>
<sequence>MLAKRLGLEESVAEAKDFEVDGCLLRFEKPEVALEVKWREKLADTEVRKIAERLERFGARRKMIFVPERGG</sequence>
<gene>
    <name evidence="1" type="ORF">ENU96_04735</name>
</gene>
<organism evidence="1">
    <name type="scientific">Candidatus Caldatribacterium californiense</name>
    <dbReference type="NCBI Taxonomy" id="1454726"/>
    <lineage>
        <taxon>Bacteria</taxon>
        <taxon>Pseudomonadati</taxon>
        <taxon>Atribacterota</taxon>
        <taxon>Atribacteria</taxon>
        <taxon>Atribacterales</taxon>
        <taxon>Candidatus Caldatribacteriaceae</taxon>
        <taxon>Candidatus Caldatribacterium</taxon>
    </lineage>
</organism>
<reference evidence="1" key="1">
    <citation type="journal article" date="2020" name="mSystems">
        <title>Genome- and Community-Level Interaction Insights into Carbon Utilization and Element Cycling Functions of Hydrothermarchaeota in Hydrothermal Sediment.</title>
        <authorList>
            <person name="Zhou Z."/>
            <person name="Liu Y."/>
            <person name="Xu W."/>
            <person name="Pan J."/>
            <person name="Luo Z.H."/>
            <person name="Li M."/>
        </authorList>
    </citation>
    <scope>NUCLEOTIDE SEQUENCE [LARGE SCALE GENOMIC DNA]</scope>
    <source>
        <strain evidence="1">SpSt-716</strain>
    </source>
</reference>
<dbReference type="EMBL" id="DTEN01000192">
    <property type="protein sequence ID" value="HGI74963.1"/>
    <property type="molecule type" value="Genomic_DNA"/>
</dbReference>
<evidence type="ECO:0000313" key="1">
    <source>
        <dbReference type="EMBL" id="HGI74963.1"/>
    </source>
</evidence>
<name>A0A7V3YLN4_9BACT</name>